<feature type="compositionally biased region" description="Basic and acidic residues" evidence="1">
    <location>
        <begin position="35"/>
        <end position="47"/>
    </location>
</feature>
<protein>
    <submittedName>
        <fullName evidence="2">Uncharacterized protein</fullName>
    </submittedName>
</protein>
<sequence length="62" mass="7075">MSVHPHHHSNLILNSRVQKLLEARPARASDLAPHQQDHEITNDRGHLDGSQSICPFRYVELT</sequence>
<evidence type="ECO:0000313" key="2">
    <source>
        <dbReference type="EMBL" id="BAN02895.1"/>
    </source>
</evidence>
<reference evidence="2 3" key="1">
    <citation type="journal article" date="2013" name="Int. J. Syst. Evol. Microbiol.">
        <title>Ilumatobacter nonamiense sp. nov. and Ilumatobacter coccineum sp. nov., isolated from seashore sand.</title>
        <authorList>
            <person name="Matsumoto A."/>
            <person name="Kasai H."/>
            <person name="Matsuo Y."/>
            <person name="Shizuri Y."/>
            <person name="Ichikawa N."/>
            <person name="Fujita N."/>
            <person name="Omura S."/>
            <person name="Takahashi Y."/>
        </authorList>
    </citation>
    <scope>NUCLEOTIDE SEQUENCE [LARGE SCALE GENOMIC DNA]</scope>
    <source>
        <strain evidence="3">NBRC 103263 / KCTC 29153 / YM16-304</strain>
    </source>
</reference>
<accession>A0A6C7ECN9</accession>
<evidence type="ECO:0000313" key="3">
    <source>
        <dbReference type="Proteomes" id="UP000011863"/>
    </source>
</evidence>
<organism evidence="2 3">
    <name type="scientific">Ilumatobacter coccineus (strain NBRC 103263 / KCTC 29153 / YM16-304)</name>
    <dbReference type="NCBI Taxonomy" id="1313172"/>
    <lineage>
        <taxon>Bacteria</taxon>
        <taxon>Bacillati</taxon>
        <taxon>Actinomycetota</taxon>
        <taxon>Acidimicrobiia</taxon>
        <taxon>Acidimicrobiales</taxon>
        <taxon>Ilumatobacteraceae</taxon>
        <taxon>Ilumatobacter</taxon>
    </lineage>
</organism>
<dbReference type="AlphaFoldDB" id="A0A6C7ECN9"/>
<dbReference type="Proteomes" id="UP000011863">
    <property type="component" value="Chromosome"/>
</dbReference>
<gene>
    <name evidence="2" type="ORF">YM304_25810</name>
</gene>
<keyword evidence="3" id="KW-1185">Reference proteome</keyword>
<evidence type="ECO:0000256" key="1">
    <source>
        <dbReference type="SAM" id="MobiDB-lite"/>
    </source>
</evidence>
<dbReference type="EMBL" id="AP012057">
    <property type="protein sequence ID" value="BAN02895.1"/>
    <property type="molecule type" value="Genomic_DNA"/>
</dbReference>
<name>A0A6C7ECN9_ILUCY</name>
<dbReference type="KEGG" id="aym:YM304_25810"/>
<proteinExistence type="predicted"/>
<feature type="region of interest" description="Disordered" evidence="1">
    <location>
        <begin position="24"/>
        <end position="51"/>
    </location>
</feature>